<dbReference type="VEuPathDB" id="MicrosporidiaDB:NBO_359g0005"/>
<feature type="compositionally biased region" description="Low complexity" evidence="1">
    <location>
        <begin position="177"/>
        <end position="192"/>
    </location>
</feature>
<feature type="region of interest" description="Disordered" evidence="1">
    <location>
        <begin position="19"/>
        <end position="107"/>
    </location>
</feature>
<evidence type="ECO:0000256" key="2">
    <source>
        <dbReference type="SAM" id="SignalP"/>
    </source>
</evidence>
<feature type="compositionally biased region" description="Polar residues" evidence="1">
    <location>
        <begin position="234"/>
        <end position="279"/>
    </location>
</feature>
<feature type="compositionally biased region" description="Basic and acidic residues" evidence="1">
    <location>
        <begin position="22"/>
        <end position="32"/>
    </location>
</feature>
<dbReference type="HOGENOM" id="CLU_778660_0_0_1"/>
<feature type="compositionally biased region" description="Basic residues" evidence="1">
    <location>
        <begin position="86"/>
        <end position="102"/>
    </location>
</feature>
<reference evidence="3 4" key="1">
    <citation type="journal article" date="2013" name="BMC Genomics">
        <title>Comparative genomics of parasitic silkworm microsporidia reveal an association between genome expansion and host adaptation.</title>
        <authorList>
            <person name="Pan G."/>
            <person name="Xu J."/>
            <person name="Li T."/>
            <person name="Xia Q."/>
            <person name="Liu S.L."/>
            <person name="Zhang G."/>
            <person name="Li S."/>
            <person name="Li C."/>
            <person name="Liu H."/>
            <person name="Yang L."/>
            <person name="Liu T."/>
            <person name="Zhang X."/>
            <person name="Wu Z."/>
            <person name="Fan W."/>
            <person name="Dang X."/>
            <person name="Xiang H."/>
            <person name="Tao M."/>
            <person name="Li Y."/>
            <person name="Hu J."/>
            <person name="Li Z."/>
            <person name="Lin L."/>
            <person name="Luo J."/>
            <person name="Geng L."/>
            <person name="Wang L."/>
            <person name="Long M."/>
            <person name="Wan Y."/>
            <person name="He N."/>
            <person name="Zhang Z."/>
            <person name="Lu C."/>
            <person name="Keeling P.J."/>
            <person name="Wang J."/>
            <person name="Xiang Z."/>
            <person name="Zhou Z."/>
        </authorList>
    </citation>
    <scope>NUCLEOTIDE SEQUENCE [LARGE SCALE GENOMIC DNA]</scope>
    <source>
        <strain evidence="4">CQ1 / CVCC 102059</strain>
    </source>
</reference>
<feature type="chain" id="PRO_5004343399" evidence="2">
    <location>
        <begin position="19"/>
        <end position="356"/>
    </location>
</feature>
<sequence>MRIYLVIVLLYFITAPRSKKTGRVEGRVHSSETRSSAFKNKGKAKNNSKEVEREESLGKTAQKKLKFSKKSSSVGQKEKKKECKTKEKKKSNKKKLKRKKTKKREDELEKIRSEKIDGRDTKSKDLKHIPSEISTAINQNARLVSSESPSSYTQTTLSSNTILEPRVYMAPITTTPTQHIISSPSTSTTPGIDKNTAPATRTNNSTILTTATQPTSITATTTTSSNNLRNTPPVTQITNSSAKRPTSSPISSAISQPTIITSTPPVNKPSKAQNILPSSSSKLIFVPRQGPSHKSSRPPITKNIFKKEKDTPIFSYQKQAKSLKPEEEAKLKMQRMKRTLAKMLKRKIIRRQILQF</sequence>
<feature type="compositionally biased region" description="Basic and acidic residues" evidence="1">
    <location>
        <begin position="47"/>
        <end position="57"/>
    </location>
</feature>
<evidence type="ECO:0000313" key="4">
    <source>
        <dbReference type="Proteomes" id="UP000016927"/>
    </source>
</evidence>
<feature type="region of interest" description="Disordered" evidence="1">
    <location>
        <begin position="177"/>
        <end position="200"/>
    </location>
</feature>
<dbReference type="Proteomes" id="UP000016927">
    <property type="component" value="Unassembled WGS sequence"/>
</dbReference>
<feature type="signal peptide" evidence="2">
    <location>
        <begin position="1"/>
        <end position="18"/>
    </location>
</feature>
<evidence type="ECO:0000256" key="1">
    <source>
        <dbReference type="SAM" id="MobiDB-lite"/>
    </source>
</evidence>
<dbReference type="EMBL" id="KB909267">
    <property type="protein sequence ID" value="EOB12846.1"/>
    <property type="molecule type" value="Genomic_DNA"/>
</dbReference>
<dbReference type="AlphaFoldDB" id="R0KQ47"/>
<dbReference type="STRING" id="578461.R0KQ47"/>
<evidence type="ECO:0000313" key="3">
    <source>
        <dbReference type="EMBL" id="EOB12846.1"/>
    </source>
</evidence>
<accession>R0KQ47</accession>
<keyword evidence="4" id="KW-1185">Reference proteome</keyword>
<organism evidence="3 4">
    <name type="scientific">Nosema bombycis (strain CQ1 / CVCC 102059)</name>
    <name type="common">Microsporidian parasite</name>
    <name type="synonym">Pebrine of silkworm</name>
    <dbReference type="NCBI Taxonomy" id="578461"/>
    <lineage>
        <taxon>Eukaryota</taxon>
        <taxon>Fungi</taxon>
        <taxon>Fungi incertae sedis</taxon>
        <taxon>Microsporidia</taxon>
        <taxon>Nosematidae</taxon>
        <taxon>Nosema</taxon>
    </lineage>
</organism>
<keyword evidence="2" id="KW-0732">Signal</keyword>
<name>R0KQ47_NOSB1</name>
<protein>
    <submittedName>
        <fullName evidence="3">Polycystic kidney disease protein 1-like 3</fullName>
    </submittedName>
</protein>
<gene>
    <name evidence="3" type="primary">PK1L3</name>
    <name evidence="3" type="ORF">NBO_359g0005</name>
</gene>
<feature type="compositionally biased region" description="Low complexity" evidence="1">
    <location>
        <begin position="216"/>
        <end position="233"/>
    </location>
</feature>
<proteinExistence type="predicted"/>
<feature type="region of interest" description="Disordered" evidence="1">
    <location>
        <begin position="216"/>
        <end position="279"/>
    </location>
</feature>
<feature type="compositionally biased region" description="Basic and acidic residues" evidence="1">
    <location>
        <begin position="76"/>
        <end position="85"/>
    </location>
</feature>